<gene>
    <name evidence="1" type="ORF">I573_01728</name>
</gene>
<evidence type="ECO:0000313" key="1">
    <source>
        <dbReference type="EMBL" id="EOT84003.1"/>
    </source>
</evidence>
<dbReference type="Gene3D" id="1.20.1500.10">
    <property type="entry name" value="YheA/YmcA-like"/>
    <property type="match status" value="1"/>
</dbReference>
<dbReference type="STRING" id="1140003.OMY_00950"/>
<dbReference type="Proteomes" id="UP000015961">
    <property type="component" value="Unassembled WGS sequence"/>
</dbReference>
<comment type="caution">
    <text evidence="1">The sequence shown here is derived from an EMBL/GenBank/DDBJ whole genome shotgun (WGS) entry which is preliminary data.</text>
</comment>
<accession>S0L7T7</accession>
<keyword evidence="2" id="KW-1185">Reference proteome</keyword>
<dbReference type="eggNOG" id="COG3679">
    <property type="taxonomic scope" value="Bacteria"/>
</dbReference>
<dbReference type="AlphaFoldDB" id="S0L7T7"/>
<dbReference type="InterPro" id="IPR052767">
    <property type="entry name" value="Bact_com_dev_regulator"/>
</dbReference>
<dbReference type="Pfam" id="PF06133">
    <property type="entry name" value="Com_YlbF"/>
    <property type="match status" value="1"/>
</dbReference>
<dbReference type="PANTHER" id="PTHR38448">
    <property type="entry name" value="REGULATORY PROTEIN YLBF-RELATED"/>
    <property type="match status" value="1"/>
</dbReference>
<name>S0L7T7_9ENTE</name>
<evidence type="ECO:0000313" key="2">
    <source>
        <dbReference type="Proteomes" id="UP000015961"/>
    </source>
</evidence>
<dbReference type="RefSeq" id="WP_016185402.1">
    <property type="nucleotide sequence ID" value="NZ_ASWO01000005.1"/>
</dbReference>
<dbReference type="PATRIC" id="fig|1140003.3.peg.906"/>
<dbReference type="PANTHER" id="PTHR38448:SF2">
    <property type="entry name" value="REGULATORY PROTEIN YLBF"/>
    <property type="match status" value="1"/>
</dbReference>
<dbReference type="InterPro" id="IPR010368">
    <property type="entry name" value="Com_YlbF"/>
</dbReference>
<protein>
    <recommendedName>
        <fullName evidence="3">YlbF family regulator</fullName>
    </recommendedName>
</protein>
<dbReference type="SUPFAM" id="SSF158622">
    <property type="entry name" value="YheA/YmcA-like"/>
    <property type="match status" value="1"/>
</dbReference>
<dbReference type="EMBL" id="ASWO01000005">
    <property type="protein sequence ID" value="EOT84003.1"/>
    <property type="molecule type" value="Genomic_DNA"/>
</dbReference>
<sequence>MIYDDHFFAIEDQIDSLVTSLVESDVFHSYQQAKQTMYQDHEVQASALAFRRAKEEFEQIERFGKFVPDYKEKQRALRKAKRALDVKEEVAEFRFSENDVQGILDEMCMTIAHQVSEEIKVDAGSPFFTTSSGCGGNCHVS</sequence>
<dbReference type="OrthoDB" id="2157513at2"/>
<organism evidence="1 2">
    <name type="scientific">Enterococcus sulfureus ATCC 49903</name>
    <dbReference type="NCBI Taxonomy" id="1140003"/>
    <lineage>
        <taxon>Bacteria</taxon>
        <taxon>Bacillati</taxon>
        <taxon>Bacillota</taxon>
        <taxon>Bacilli</taxon>
        <taxon>Lactobacillales</taxon>
        <taxon>Enterococcaceae</taxon>
        <taxon>Enterococcus</taxon>
    </lineage>
</organism>
<proteinExistence type="predicted"/>
<dbReference type="InterPro" id="IPR023378">
    <property type="entry name" value="YheA/YmcA-like_dom_sf"/>
</dbReference>
<reference evidence="1 2" key="1">
    <citation type="submission" date="2013-03" db="EMBL/GenBank/DDBJ databases">
        <title>The Genome Sequence of Enterococcus sulfureus ATCC_49903 (PacBio/Illumina hybrid assembly).</title>
        <authorList>
            <consortium name="The Broad Institute Genomics Platform"/>
            <consortium name="The Broad Institute Genome Sequencing Center for Infectious Disease"/>
            <person name="Earl A."/>
            <person name="Russ C."/>
            <person name="Gilmore M."/>
            <person name="Surin D."/>
            <person name="Walker B."/>
            <person name="Young S."/>
            <person name="Zeng Q."/>
            <person name="Gargeya S."/>
            <person name="Fitzgerald M."/>
            <person name="Haas B."/>
            <person name="Abouelleil A."/>
            <person name="Allen A.W."/>
            <person name="Alvarado L."/>
            <person name="Arachchi H.M."/>
            <person name="Berlin A.M."/>
            <person name="Chapman S.B."/>
            <person name="Gainer-Dewar J."/>
            <person name="Goldberg J."/>
            <person name="Griggs A."/>
            <person name="Gujja S."/>
            <person name="Hansen M."/>
            <person name="Howarth C."/>
            <person name="Imamovic A."/>
            <person name="Ireland A."/>
            <person name="Larimer J."/>
            <person name="McCowan C."/>
            <person name="Murphy C."/>
            <person name="Pearson M."/>
            <person name="Poon T.W."/>
            <person name="Priest M."/>
            <person name="Roberts A."/>
            <person name="Saif S."/>
            <person name="Shea T."/>
            <person name="Sisk P."/>
            <person name="Sykes S."/>
            <person name="Wortman J."/>
            <person name="Nusbaum C."/>
            <person name="Birren B."/>
        </authorList>
    </citation>
    <scope>NUCLEOTIDE SEQUENCE [LARGE SCALE GENOMIC DNA]</scope>
    <source>
        <strain evidence="1 2">ATCC 49903</strain>
    </source>
</reference>
<evidence type="ECO:0008006" key="3">
    <source>
        <dbReference type="Google" id="ProtNLM"/>
    </source>
</evidence>